<proteinExistence type="predicted"/>
<evidence type="ECO:0000256" key="1">
    <source>
        <dbReference type="SAM" id="MobiDB-lite"/>
    </source>
</evidence>
<feature type="region of interest" description="Disordered" evidence="1">
    <location>
        <begin position="1"/>
        <end position="117"/>
    </location>
</feature>
<organism evidence="2 3">
    <name type="scientific">Paxillus rubicundulus Ve08.2h10</name>
    <dbReference type="NCBI Taxonomy" id="930991"/>
    <lineage>
        <taxon>Eukaryota</taxon>
        <taxon>Fungi</taxon>
        <taxon>Dikarya</taxon>
        <taxon>Basidiomycota</taxon>
        <taxon>Agaricomycotina</taxon>
        <taxon>Agaricomycetes</taxon>
        <taxon>Agaricomycetidae</taxon>
        <taxon>Boletales</taxon>
        <taxon>Paxilineae</taxon>
        <taxon>Paxillaceae</taxon>
        <taxon>Paxillus</taxon>
    </lineage>
</organism>
<accession>A0A0D0BRX1</accession>
<keyword evidence="3" id="KW-1185">Reference proteome</keyword>
<dbReference type="STRING" id="930991.A0A0D0BRX1"/>
<evidence type="ECO:0000313" key="2">
    <source>
        <dbReference type="EMBL" id="KIK74227.1"/>
    </source>
</evidence>
<dbReference type="Proteomes" id="UP000054538">
    <property type="component" value="Unassembled WGS sequence"/>
</dbReference>
<dbReference type="OrthoDB" id="2690488at2759"/>
<sequence length="269" mass="29254">MPPQSSVAIGEVPTPTPLTPADPSQGDHPFPATTVPTGGPNPPDPPQRSTPMGEDPTPAPLTPVDPPQGDHPLPATTVPTGGPSTLPMPPQDSVPMDEDPTPTPLTPANPLQGEHPLPATTNSEALALLSLNFYEKLKGSSYHNVTFCEKDMNLAALRKLCEQKSARAHQAHQKQAVDAKRRREDRMTPCRHGTLARRIKIAVQNRSRDPKKWDVIQKITQQLDIKGMSGDEIDYVLGTNKVVRCIELPWISPVISNLFKSVKSYQSAF</sequence>
<reference evidence="2 3" key="1">
    <citation type="submission" date="2014-04" db="EMBL/GenBank/DDBJ databases">
        <authorList>
            <consortium name="DOE Joint Genome Institute"/>
            <person name="Kuo A."/>
            <person name="Kohler A."/>
            <person name="Jargeat P."/>
            <person name="Nagy L.G."/>
            <person name="Floudas D."/>
            <person name="Copeland A."/>
            <person name="Barry K.W."/>
            <person name="Cichocki N."/>
            <person name="Veneault-Fourrey C."/>
            <person name="LaButti K."/>
            <person name="Lindquist E.A."/>
            <person name="Lipzen A."/>
            <person name="Lundell T."/>
            <person name="Morin E."/>
            <person name="Murat C."/>
            <person name="Sun H."/>
            <person name="Tunlid A."/>
            <person name="Henrissat B."/>
            <person name="Grigoriev I.V."/>
            <person name="Hibbett D.S."/>
            <person name="Martin F."/>
            <person name="Nordberg H.P."/>
            <person name="Cantor M.N."/>
            <person name="Hua S.X."/>
        </authorList>
    </citation>
    <scope>NUCLEOTIDE SEQUENCE [LARGE SCALE GENOMIC DNA]</scope>
    <source>
        <strain evidence="2 3">Ve08.2h10</strain>
    </source>
</reference>
<feature type="compositionally biased region" description="Pro residues" evidence="1">
    <location>
        <begin position="57"/>
        <end position="66"/>
    </location>
</feature>
<feature type="compositionally biased region" description="Pro residues" evidence="1">
    <location>
        <begin position="39"/>
        <end position="48"/>
    </location>
</feature>
<dbReference type="EMBL" id="KN829053">
    <property type="protein sequence ID" value="KIK74227.1"/>
    <property type="molecule type" value="Genomic_DNA"/>
</dbReference>
<dbReference type="HOGENOM" id="CLU_1034795_0_0_1"/>
<dbReference type="AlphaFoldDB" id="A0A0D0BRX1"/>
<dbReference type="InParanoid" id="A0A0D0BRX1"/>
<reference evidence="3" key="2">
    <citation type="submission" date="2015-01" db="EMBL/GenBank/DDBJ databases">
        <title>Evolutionary Origins and Diversification of the Mycorrhizal Mutualists.</title>
        <authorList>
            <consortium name="DOE Joint Genome Institute"/>
            <consortium name="Mycorrhizal Genomics Consortium"/>
            <person name="Kohler A."/>
            <person name="Kuo A."/>
            <person name="Nagy L.G."/>
            <person name="Floudas D."/>
            <person name="Copeland A."/>
            <person name="Barry K.W."/>
            <person name="Cichocki N."/>
            <person name="Veneault-Fourrey C."/>
            <person name="LaButti K."/>
            <person name="Lindquist E.A."/>
            <person name="Lipzen A."/>
            <person name="Lundell T."/>
            <person name="Morin E."/>
            <person name="Murat C."/>
            <person name="Riley R."/>
            <person name="Ohm R."/>
            <person name="Sun H."/>
            <person name="Tunlid A."/>
            <person name="Henrissat B."/>
            <person name="Grigoriev I.V."/>
            <person name="Hibbett D.S."/>
            <person name="Martin F."/>
        </authorList>
    </citation>
    <scope>NUCLEOTIDE SEQUENCE [LARGE SCALE GENOMIC DNA]</scope>
    <source>
        <strain evidence="3">Ve08.2h10</strain>
    </source>
</reference>
<protein>
    <submittedName>
        <fullName evidence="2">Uncharacterized protein</fullName>
    </submittedName>
</protein>
<name>A0A0D0BRX1_9AGAM</name>
<evidence type="ECO:0000313" key="3">
    <source>
        <dbReference type="Proteomes" id="UP000054538"/>
    </source>
</evidence>
<gene>
    <name evidence="2" type="ORF">PAXRUDRAFT_20089</name>
</gene>